<gene>
    <name evidence="1" type="ORF">PPERSA_04558</name>
</gene>
<keyword evidence="2" id="KW-1185">Reference proteome</keyword>
<organism evidence="1 2">
    <name type="scientific">Pseudocohnilembus persalinus</name>
    <name type="common">Ciliate</name>
    <dbReference type="NCBI Taxonomy" id="266149"/>
    <lineage>
        <taxon>Eukaryota</taxon>
        <taxon>Sar</taxon>
        <taxon>Alveolata</taxon>
        <taxon>Ciliophora</taxon>
        <taxon>Intramacronucleata</taxon>
        <taxon>Oligohymenophorea</taxon>
        <taxon>Scuticociliatia</taxon>
        <taxon>Philasterida</taxon>
        <taxon>Pseudocohnilembidae</taxon>
        <taxon>Pseudocohnilembus</taxon>
    </lineage>
</organism>
<reference evidence="1 2" key="1">
    <citation type="journal article" date="2015" name="Sci. Rep.">
        <title>Genome of the facultative scuticociliatosis pathogen Pseudocohnilembus persalinus provides insight into its virulence through horizontal gene transfer.</title>
        <authorList>
            <person name="Xiong J."/>
            <person name="Wang G."/>
            <person name="Cheng J."/>
            <person name="Tian M."/>
            <person name="Pan X."/>
            <person name="Warren A."/>
            <person name="Jiang C."/>
            <person name="Yuan D."/>
            <person name="Miao W."/>
        </authorList>
    </citation>
    <scope>NUCLEOTIDE SEQUENCE [LARGE SCALE GENOMIC DNA]</scope>
    <source>
        <strain evidence="1">36N120E</strain>
    </source>
</reference>
<proteinExistence type="predicted"/>
<dbReference type="InParanoid" id="A0A0V0QE81"/>
<comment type="caution">
    <text evidence="1">The sequence shown here is derived from an EMBL/GenBank/DDBJ whole genome shotgun (WGS) entry which is preliminary data.</text>
</comment>
<dbReference type="EMBL" id="LDAU01000185">
    <property type="protein sequence ID" value="KRX00537.1"/>
    <property type="molecule type" value="Genomic_DNA"/>
</dbReference>
<name>A0A0V0QE81_PSEPJ</name>
<accession>A0A0V0QE81</accession>
<dbReference type="AlphaFoldDB" id="A0A0V0QE81"/>
<sequence>MIAQQQGLEKQENIDIYYQLFQLIYFFFQSNELLDNDFRDLDRIFVMMVFFLKENKILPPLQHIQTQKQRELQKQKYNNKNNKQQQDINHSDNLSFENKIYSKISYISVSTELIEFQQDINEIMKYNSRFNYNPIQPPNITVFDLFEQFLKFYNFIFSLNQQDRPLIQINTFKTQQNKNLNFLTIQDPLIRKIPLNFHTNKTQILTDLFQNFSYKLVNYNMAKLLSEQLDSIFNKDLYFDDEEIEEQLFKANNKINQIQQQIKQYFNIDTDEKVIQQNTVLNKNLENCKILHKKINANIVNVQEIDIQQFEETIQYLNELYKNLNDYYDLQKLQQQYLDESEQQEDFLIEYLDHLTRINDYYNKLQSQQDIIKFLNVQMQQQIKLHSSEVYQQLEKYNQIFQQNTGESLPNFELKKEKNEPKKQLFTYAKDDSEYPQL</sequence>
<evidence type="ECO:0000313" key="2">
    <source>
        <dbReference type="Proteomes" id="UP000054937"/>
    </source>
</evidence>
<protein>
    <submittedName>
        <fullName evidence="1">Uncharacterized protein</fullName>
    </submittedName>
</protein>
<dbReference type="Proteomes" id="UP000054937">
    <property type="component" value="Unassembled WGS sequence"/>
</dbReference>
<evidence type="ECO:0000313" key="1">
    <source>
        <dbReference type="EMBL" id="KRX00537.1"/>
    </source>
</evidence>